<sequence>MDHPRLPSTEAVVGAIREAARAYGRDIEVTHDIGADRSGRRLSAGAFAVADPDGSLPHEAYVELSGGAPRIAVEVFSEGDATVTVEDIPFQDLPRDAVPAFLRAVLGDLAHVKGRFLPPGWWLVVPLPGDETYKELVIGPGLTPWLSSRVR</sequence>
<reference evidence="2" key="1">
    <citation type="journal article" date="2019" name="Int. J. Syst. Evol. Microbiol.">
        <title>The Global Catalogue of Microorganisms (GCM) 10K type strain sequencing project: providing services to taxonomists for standard genome sequencing and annotation.</title>
        <authorList>
            <consortium name="The Broad Institute Genomics Platform"/>
            <consortium name="The Broad Institute Genome Sequencing Center for Infectious Disease"/>
            <person name="Wu L."/>
            <person name="Ma J."/>
        </authorList>
    </citation>
    <scope>NUCLEOTIDE SEQUENCE [LARGE SCALE GENOMIC DNA]</scope>
    <source>
        <strain evidence="2">CGMCC 1.15180</strain>
    </source>
</reference>
<comment type="caution">
    <text evidence="1">The sequence shown here is derived from an EMBL/GenBank/DDBJ whole genome shotgun (WGS) entry which is preliminary data.</text>
</comment>
<dbReference type="Proteomes" id="UP001596139">
    <property type="component" value="Unassembled WGS sequence"/>
</dbReference>
<proteinExistence type="predicted"/>
<dbReference type="RefSeq" id="WP_031049821.1">
    <property type="nucleotide sequence ID" value="NZ_JBHSPX010000006.1"/>
</dbReference>
<gene>
    <name evidence="1" type="ORF">ACFP4F_20515</name>
</gene>
<organism evidence="1 2">
    <name type="scientific">Streptomyces ochraceiscleroticus</name>
    <dbReference type="NCBI Taxonomy" id="47761"/>
    <lineage>
        <taxon>Bacteria</taxon>
        <taxon>Bacillati</taxon>
        <taxon>Actinomycetota</taxon>
        <taxon>Actinomycetes</taxon>
        <taxon>Kitasatosporales</taxon>
        <taxon>Streptomycetaceae</taxon>
        <taxon>Streptomyces</taxon>
    </lineage>
</organism>
<keyword evidence="2" id="KW-1185">Reference proteome</keyword>
<evidence type="ECO:0000313" key="1">
    <source>
        <dbReference type="EMBL" id="MFC6064910.1"/>
    </source>
</evidence>
<accession>A0ABW1MNH4</accession>
<name>A0ABW1MNH4_9ACTN</name>
<protein>
    <submittedName>
        <fullName evidence="1">Uncharacterized protein</fullName>
    </submittedName>
</protein>
<dbReference type="EMBL" id="JBHSPX010000006">
    <property type="protein sequence ID" value="MFC6064910.1"/>
    <property type="molecule type" value="Genomic_DNA"/>
</dbReference>
<evidence type="ECO:0000313" key="2">
    <source>
        <dbReference type="Proteomes" id="UP001596139"/>
    </source>
</evidence>